<dbReference type="Pfam" id="PF05292">
    <property type="entry name" value="MCD"/>
    <property type="match status" value="1"/>
</dbReference>
<dbReference type="Proteomes" id="UP000245119">
    <property type="component" value="Linkage Group LG6"/>
</dbReference>
<dbReference type="OrthoDB" id="426718at2759"/>
<dbReference type="InterPro" id="IPR042303">
    <property type="entry name" value="Malonyl_CoA_deC_C_sf"/>
</dbReference>
<keyword evidence="3" id="KW-1185">Reference proteome</keyword>
<protein>
    <recommendedName>
        <fullName evidence="1">Malonyl-CoA decarboxylase C-terminal domain-containing protein</fullName>
    </recommendedName>
</protein>
<name>A0A2T7P675_POMCA</name>
<dbReference type="InterPro" id="IPR007956">
    <property type="entry name" value="Malonyl_CoA_deC_C"/>
</dbReference>
<dbReference type="GO" id="GO:0050080">
    <property type="term" value="F:malonyl-CoA decarboxylase activity"/>
    <property type="evidence" value="ECO:0007669"/>
    <property type="project" value="InterPro"/>
</dbReference>
<accession>A0A2T7P675</accession>
<feature type="domain" description="Malonyl-CoA decarboxylase C-terminal" evidence="1">
    <location>
        <begin position="17"/>
        <end position="59"/>
    </location>
</feature>
<gene>
    <name evidence="2" type="ORF">C0Q70_11520</name>
</gene>
<reference evidence="2 3" key="1">
    <citation type="submission" date="2018-04" db="EMBL/GenBank/DDBJ databases">
        <title>The genome of golden apple snail Pomacea canaliculata provides insight into stress tolerance and invasive adaptation.</title>
        <authorList>
            <person name="Liu C."/>
            <person name="Liu B."/>
            <person name="Ren Y."/>
            <person name="Zhang Y."/>
            <person name="Wang H."/>
            <person name="Li S."/>
            <person name="Jiang F."/>
            <person name="Yin L."/>
            <person name="Zhang G."/>
            <person name="Qian W."/>
            <person name="Fan W."/>
        </authorList>
    </citation>
    <scope>NUCLEOTIDE SEQUENCE [LARGE SCALE GENOMIC DNA]</scope>
    <source>
        <strain evidence="2">SZHN2017</strain>
        <tissue evidence="2">Muscle</tissue>
    </source>
</reference>
<evidence type="ECO:0000259" key="1">
    <source>
        <dbReference type="Pfam" id="PF05292"/>
    </source>
</evidence>
<comment type="caution">
    <text evidence="2">The sequence shown here is derived from an EMBL/GenBank/DDBJ whole genome shotgun (WGS) entry which is preliminary data.</text>
</comment>
<organism evidence="2 3">
    <name type="scientific">Pomacea canaliculata</name>
    <name type="common">Golden apple snail</name>
    <dbReference type="NCBI Taxonomy" id="400727"/>
    <lineage>
        <taxon>Eukaryota</taxon>
        <taxon>Metazoa</taxon>
        <taxon>Spiralia</taxon>
        <taxon>Lophotrochozoa</taxon>
        <taxon>Mollusca</taxon>
        <taxon>Gastropoda</taxon>
        <taxon>Caenogastropoda</taxon>
        <taxon>Architaenioglossa</taxon>
        <taxon>Ampullarioidea</taxon>
        <taxon>Ampullariidae</taxon>
        <taxon>Pomacea</taxon>
    </lineage>
</organism>
<dbReference type="Gene3D" id="3.40.630.150">
    <property type="entry name" value="Malonyl-CoA decarboxylase, catalytic domain"/>
    <property type="match status" value="1"/>
</dbReference>
<dbReference type="EMBL" id="PZQS01000006">
    <property type="protein sequence ID" value="PVD28925.1"/>
    <property type="molecule type" value="Genomic_DNA"/>
</dbReference>
<dbReference type="GO" id="GO:0006633">
    <property type="term" value="P:fatty acid biosynthetic process"/>
    <property type="evidence" value="ECO:0007669"/>
    <property type="project" value="InterPro"/>
</dbReference>
<evidence type="ECO:0000313" key="3">
    <source>
        <dbReference type="Proteomes" id="UP000245119"/>
    </source>
</evidence>
<dbReference type="AlphaFoldDB" id="A0A2T7P675"/>
<proteinExistence type="predicted"/>
<evidence type="ECO:0000313" key="2">
    <source>
        <dbReference type="EMBL" id="PVD28925.1"/>
    </source>
</evidence>
<sequence length="135" mass="15285">MYRGTKRKIEDIQQLMVIGDNRTEFPHIASFSSLSPIPGFRDWLMSQINLQMHRATVASHNFSFAIMIGEEDSDQMLLTSAEMQTLENCRINTGYVPAFPHACTTRVNQIISLCSSYRYRPNSPALRHGSTVMSA</sequence>